<evidence type="ECO:0000313" key="2">
    <source>
        <dbReference type="EMBL" id="ABZ06062.1"/>
    </source>
</evidence>
<feature type="coiled-coil region" evidence="1">
    <location>
        <begin position="136"/>
        <end position="170"/>
    </location>
</feature>
<sequence length="294" mass="32225">MTQHRGSKGPLYGGLARATMWLHQHVQELNDRAGRLKADNGILGEKVAALAQKRGTLEREVSLLDNRVDQASDRLKEIEQLIARADELQALGFGPTELKTMSETLAGIGSDPTKAVATFLAAVNEYQSLDVLTRGQSEEESKLQDLRSQIEALTQERKGLTAAISAVRDEALAQVAEAGRQAKENVDAQFKAGAEYAKLRQQAEALGNWVEVGKVLSSGKPESWRELPVEVIQHLLVVALRWAEADGHDVEVPPPDMIARKNVLLKYQPLRLSDVVAWAWSGLRSPNTTITNAL</sequence>
<accession>B3T0F3</accession>
<gene>
    <name evidence="2" type="ORF">ALOHA_HF4000005H07ctg2g6</name>
</gene>
<organism evidence="2">
    <name type="scientific">uncultured marine microorganism HF4000_005H07</name>
    <dbReference type="NCBI Taxonomy" id="455506"/>
    <lineage>
        <taxon>unclassified sequences</taxon>
        <taxon>environmental samples</taxon>
    </lineage>
</organism>
<protein>
    <submittedName>
        <fullName evidence="2">Uncharacterized protein</fullName>
    </submittedName>
</protein>
<name>B3T0F3_9ZZZZ</name>
<dbReference type="AlphaFoldDB" id="B3T0F3"/>
<proteinExistence type="predicted"/>
<feature type="coiled-coil region" evidence="1">
    <location>
        <begin position="54"/>
        <end position="88"/>
    </location>
</feature>
<evidence type="ECO:0000256" key="1">
    <source>
        <dbReference type="SAM" id="Coils"/>
    </source>
</evidence>
<reference evidence="2" key="1">
    <citation type="journal article" date="2008" name="ISME J.">
        <title>Genomic patterns of recombination, clonal divergence and environment in marine microbial populations.</title>
        <authorList>
            <person name="Konstantinidis K.T."/>
            <person name="Delong E.F."/>
        </authorList>
    </citation>
    <scope>NUCLEOTIDE SEQUENCE</scope>
</reference>
<dbReference type="EMBL" id="EU016565">
    <property type="protein sequence ID" value="ABZ06062.1"/>
    <property type="molecule type" value="Genomic_DNA"/>
</dbReference>
<keyword evidence="1" id="KW-0175">Coiled coil</keyword>